<accession>A0A183ATP9</accession>
<protein>
    <submittedName>
        <fullName evidence="3">DUF4537 domain-containing protein</fullName>
    </submittedName>
</protein>
<sequence>MGTSRSRTLSPVSIRSPDPSVAELYGVKSHTLSPEGSQRDLLSDSVDLGSVQSKTTPSVGGVWAWDTRFVEHQRSESPWLPSGHLSDLYIQDHLCYRCGLVQKCVTNDASVVRFRHNGLLSEVPNQLTLPIVDMLHTQTLNDGDTVLVRVKNVNESCECWVPARVQGGFLGSPDPRYPLRHRYQLRLFSGAKEEEE</sequence>
<dbReference type="OrthoDB" id="6255377at2759"/>
<reference evidence="1 2" key="2">
    <citation type="submission" date="2018-11" db="EMBL/GenBank/DDBJ databases">
        <authorList>
            <consortium name="Pathogen Informatics"/>
        </authorList>
    </citation>
    <scope>NUCLEOTIDE SEQUENCE [LARGE SCALE GENOMIC DNA]</scope>
    <source>
        <strain evidence="1 2">Egypt</strain>
    </source>
</reference>
<reference evidence="3" key="1">
    <citation type="submission" date="2016-06" db="UniProtKB">
        <authorList>
            <consortium name="WormBaseParasite"/>
        </authorList>
    </citation>
    <scope>IDENTIFICATION</scope>
</reference>
<dbReference type="EMBL" id="UZAN01048908">
    <property type="protein sequence ID" value="VDP86892.1"/>
    <property type="molecule type" value="Genomic_DNA"/>
</dbReference>
<organism evidence="3">
    <name type="scientific">Echinostoma caproni</name>
    <dbReference type="NCBI Taxonomy" id="27848"/>
    <lineage>
        <taxon>Eukaryota</taxon>
        <taxon>Metazoa</taxon>
        <taxon>Spiralia</taxon>
        <taxon>Lophotrochozoa</taxon>
        <taxon>Platyhelminthes</taxon>
        <taxon>Trematoda</taxon>
        <taxon>Digenea</taxon>
        <taxon>Plagiorchiida</taxon>
        <taxon>Echinostomata</taxon>
        <taxon>Echinostomatoidea</taxon>
        <taxon>Echinostomatidae</taxon>
        <taxon>Echinostoma</taxon>
    </lineage>
</organism>
<dbReference type="Proteomes" id="UP000272942">
    <property type="component" value="Unassembled WGS sequence"/>
</dbReference>
<evidence type="ECO:0000313" key="1">
    <source>
        <dbReference type="EMBL" id="VDP86892.1"/>
    </source>
</evidence>
<name>A0A183ATP9_9TREM</name>
<dbReference type="AlphaFoldDB" id="A0A183ATP9"/>
<keyword evidence="2" id="KW-1185">Reference proteome</keyword>
<gene>
    <name evidence="1" type="ORF">ECPE_LOCUS10334</name>
</gene>
<evidence type="ECO:0000313" key="2">
    <source>
        <dbReference type="Proteomes" id="UP000272942"/>
    </source>
</evidence>
<proteinExistence type="predicted"/>
<evidence type="ECO:0000313" key="3">
    <source>
        <dbReference type="WBParaSite" id="ECPE_0001036601-mRNA-1"/>
    </source>
</evidence>
<dbReference type="WBParaSite" id="ECPE_0001036601-mRNA-1">
    <property type="protein sequence ID" value="ECPE_0001036601-mRNA-1"/>
    <property type="gene ID" value="ECPE_0001036601"/>
</dbReference>